<proteinExistence type="predicted"/>
<comment type="caution">
    <text evidence="2">The sequence shown here is derived from an EMBL/GenBank/DDBJ whole genome shotgun (WGS) entry which is preliminary data.</text>
</comment>
<name>A0A7J7K5F2_BUGNE</name>
<organism evidence="2 3">
    <name type="scientific">Bugula neritina</name>
    <name type="common">Brown bryozoan</name>
    <name type="synonym">Sertularia neritina</name>
    <dbReference type="NCBI Taxonomy" id="10212"/>
    <lineage>
        <taxon>Eukaryota</taxon>
        <taxon>Metazoa</taxon>
        <taxon>Spiralia</taxon>
        <taxon>Lophotrochozoa</taxon>
        <taxon>Bryozoa</taxon>
        <taxon>Gymnolaemata</taxon>
        <taxon>Cheilostomatida</taxon>
        <taxon>Flustrina</taxon>
        <taxon>Buguloidea</taxon>
        <taxon>Bugulidae</taxon>
        <taxon>Bugula</taxon>
    </lineage>
</organism>
<feature type="region of interest" description="Disordered" evidence="1">
    <location>
        <begin position="80"/>
        <end position="103"/>
    </location>
</feature>
<feature type="compositionally biased region" description="Polar residues" evidence="1">
    <location>
        <begin position="81"/>
        <end position="92"/>
    </location>
</feature>
<dbReference type="OrthoDB" id="6093597at2759"/>
<dbReference type="Proteomes" id="UP000593567">
    <property type="component" value="Unassembled WGS sequence"/>
</dbReference>
<keyword evidence="3" id="KW-1185">Reference proteome</keyword>
<reference evidence="2" key="1">
    <citation type="submission" date="2020-06" db="EMBL/GenBank/DDBJ databases">
        <title>Draft genome of Bugula neritina, a colonial animal packing powerful symbionts and potential medicines.</title>
        <authorList>
            <person name="Rayko M."/>
        </authorList>
    </citation>
    <scope>NUCLEOTIDE SEQUENCE [LARGE SCALE GENOMIC DNA]</scope>
    <source>
        <strain evidence="2">Kwan_BN1</strain>
    </source>
</reference>
<gene>
    <name evidence="2" type="ORF">EB796_008272</name>
</gene>
<evidence type="ECO:0000313" key="2">
    <source>
        <dbReference type="EMBL" id="KAF6033423.1"/>
    </source>
</evidence>
<dbReference type="AlphaFoldDB" id="A0A7J7K5F2"/>
<sequence length="103" mass="11812">MSSGLNSNPFRVIPPYPTFQVEFFTNERSLKQRLQLYFIKNQRSSLRIRLFNFVLKTLTCLLYVIRVVLEEGDPIKAECVTPSSSLNTSSPEPKSAEPGTIEW</sequence>
<dbReference type="EMBL" id="VXIV02001343">
    <property type="protein sequence ID" value="KAF6033423.1"/>
    <property type="molecule type" value="Genomic_DNA"/>
</dbReference>
<evidence type="ECO:0000313" key="3">
    <source>
        <dbReference type="Proteomes" id="UP000593567"/>
    </source>
</evidence>
<accession>A0A7J7K5F2</accession>
<protein>
    <submittedName>
        <fullName evidence="2">KCNT1</fullName>
    </submittedName>
</protein>
<evidence type="ECO:0000256" key="1">
    <source>
        <dbReference type="SAM" id="MobiDB-lite"/>
    </source>
</evidence>